<accession>A0A5C5WYG1</accession>
<keyword evidence="2" id="KW-1185">Reference proteome</keyword>
<dbReference type="RefSeq" id="WP_146393424.1">
    <property type="nucleotide sequence ID" value="NZ_SJPK01000018.1"/>
</dbReference>
<organism evidence="1 2">
    <name type="scientific">Allorhodopirellula solitaria</name>
    <dbReference type="NCBI Taxonomy" id="2527987"/>
    <lineage>
        <taxon>Bacteria</taxon>
        <taxon>Pseudomonadati</taxon>
        <taxon>Planctomycetota</taxon>
        <taxon>Planctomycetia</taxon>
        <taxon>Pirellulales</taxon>
        <taxon>Pirellulaceae</taxon>
        <taxon>Allorhodopirellula</taxon>
    </lineage>
</organism>
<proteinExistence type="predicted"/>
<protein>
    <submittedName>
        <fullName evidence="1">Uncharacterized protein</fullName>
    </submittedName>
</protein>
<dbReference type="EMBL" id="SJPK01000018">
    <property type="protein sequence ID" value="TWT56004.1"/>
    <property type="molecule type" value="Genomic_DNA"/>
</dbReference>
<reference evidence="1 2" key="1">
    <citation type="submission" date="2019-02" db="EMBL/GenBank/DDBJ databases">
        <title>Deep-cultivation of Planctomycetes and their phenomic and genomic characterization uncovers novel biology.</title>
        <authorList>
            <person name="Wiegand S."/>
            <person name="Jogler M."/>
            <person name="Boedeker C."/>
            <person name="Pinto D."/>
            <person name="Vollmers J."/>
            <person name="Rivas-Marin E."/>
            <person name="Kohn T."/>
            <person name="Peeters S.H."/>
            <person name="Heuer A."/>
            <person name="Rast P."/>
            <person name="Oberbeckmann S."/>
            <person name="Bunk B."/>
            <person name="Jeske O."/>
            <person name="Meyerdierks A."/>
            <person name="Storesund J.E."/>
            <person name="Kallscheuer N."/>
            <person name="Luecker S."/>
            <person name="Lage O.M."/>
            <person name="Pohl T."/>
            <person name="Merkel B.J."/>
            <person name="Hornburger P."/>
            <person name="Mueller R.-W."/>
            <person name="Bruemmer F."/>
            <person name="Labrenz M."/>
            <person name="Spormann A.M."/>
            <person name="Op Den Camp H."/>
            <person name="Overmann J."/>
            <person name="Amann R."/>
            <person name="Jetten M.S.M."/>
            <person name="Mascher T."/>
            <person name="Medema M.H."/>
            <person name="Devos D.P."/>
            <person name="Kaster A.-K."/>
            <person name="Ovreas L."/>
            <person name="Rohde M."/>
            <person name="Galperin M.Y."/>
            <person name="Jogler C."/>
        </authorList>
    </citation>
    <scope>NUCLEOTIDE SEQUENCE [LARGE SCALE GENOMIC DNA]</scope>
    <source>
        <strain evidence="1 2">CA85</strain>
    </source>
</reference>
<dbReference type="AlphaFoldDB" id="A0A5C5WYG1"/>
<dbReference type="Proteomes" id="UP000318053">
    <property type="component" value="Unassembled WGS sequence"/>
</dbReference>
<dbReference type="OrthoDB" id="6390387at2"/>
<gene>
    <name evidence="1" type="ORF">CA85_45950</name>
</gene>
<evidence type="ECO:0000313" key="1">
    <source>
        <dbReference type="EMBL" id="TWT56004.1"/>
    </source>
</evidence>
<evidence type="ECO:0000313" key="2">
    <source>
        <dbReference type="Proteomes" id="UP000318053"/>
    </source>
</evidence>
<name>A0A5C5WYG1_9BACT</name>
<comment type="caution">
    <text evidence="1">The sequence shown here is derived from an EMBL/GenBank/DDBJ whole genome shotgun (WGS) entry which is preliminary data.</text>
</comment>
<sequence length="187" mass="21098">MRARIFRSQTERDEFLLNLKLTQCPHCKKVGTLNRHGALRGYDENNVRHKSIRARRVFCSNRNQAAGCGRTFSAWIADKVKRLFLSAEQLWTFLNEAAANGNKRKAFKKLNSSMSDSAPYRIWKRLQNAQSSIRTTLSTMCPPSKIDGSQPSNTPAESTLAHLIKAFTGHGLNPIAAFQLTLQAFFI</sequence>